<keyword evidence="1" id="KW-0472">Membrane</keyword>
<keyword evidence="1" id="KW-1133">Transmembrane helix</keyword>
<reference evidence="2" key="1">
    <citation type="journal article" date="2010" name="Science">
        <title>Plasticity of animal genome architecture unmasked by rapid evolution of a pelagic tunicate.</title>
        <authorList>
            <person name="Denoeud F."/>
            <person name="Henriet S."/>
            <person name="Mungpakdee S."/>
            <person name="Aury J.M."/>
            <person name="Da Silva C."/>
            <person name="Brinkmann H."/>
            <person name="Mikhaleva J."/>
            <person name="Olsen L.C."/>
            <person name="Jubin C."/>
            <person name="Canestro C."/>
            <person name="Bouquet J.M."/>
            <person name="Danks G."/>
            <person name="Poulain J."/>
            <person name="Campsteijn C."/>
            <person name="Adamski M."/>
            <person name="Cross I."/>
            <person name="Yadetie F."/>
            <person name="Muffato M."/>
            <person name="Louis A."/>
            <person name="Butcher S."/>
            <person name="Tsagkogeorga G."/>
            <person name="Konrad A."/>
            <person name="Singh S."/>
            <person name="Jensen M.F."/>
            <person name="Cong E.H."/>
            <person name="Eikeseth-Otteraa H."/>
            <person name="Noel B."/>
            <person name="Anthouard V."/>
            <person name="Porcel B.M."/>
            <person name="Kachouri-Lafond R."/>
            <person name="Nishino A."/>
            <person name="Ugolini M."/>
            <person name="Chourrout P."/>
            <person name="Nishida H."/>
            <person name="Aasland R."/>
            <person name="Huzurbazar S."/>
            <person name="Westhof E."/>
            <person name="Delsuc F."/>
            <person name="Lehrach H."/>
            <person name="Reinhardt R."/>
            <person name="Weissenbach J."/>
            <person name="Roy S.W."/>
            <person name="Artiguenave F."/>
            <person name="Postlethwait J.H."/>
            <person name="Manak J.R."/>
            <person name="Thompson E.M."/>
            <person name="Jaillon O."/>
            <person name="Du Pasquier L."/>
            <person name="Boudinot P."/>
            <person name="Liberles D.A."/>
            <person name="Volff J.N."/>
            <person name="Philippe H."/>
            <person name="Lenhard B."/>
            <person name="Roest Crollius H."/>
            <person name="Wincker P."/>
            <person name="Chourrout D."/>
        </authorList>
    </citation>
    <scope>NUCLEOTIDE SEQUENCE [LARGE SCALE GENOMIC DNA]</scope>
</reference>
<dbReference type="InParanoid" id="E4Y2W3"/>
<sequence length="739" mass="84114">HVRDGNLRTGKSSESSFFYSIDGIEMFPGRNKPAPMDIPPTYAELFPDKVTQEDIDQEQQNIEDRLQTHAQRMAVEEAQSRTSLLSLTRQSINTGFFLSLVVLCFVLFAIVWEEERIVQSRIEVEHVKEILPCCEYFGDQFHGIRSAIRVPAGKNITLRGVEEVIYDCNEMQIQMIYHSDISDSLSICARDLYGAGKASIASSDGQFLDPAVWILFTEIEKISSEIQNCSDDFAKVTKLYSRLKAIAEAISTSESTGISDYVDKCCKTWQRAITEPLEEAVSIELSKIGFPDKLKKSVNSKADTKTLKNLLCRLDDLNLPDHIASGQKAAIVAFVAPLRKKFTIFFYSANSKLNDPAKPEYFLSIIYKWICEHENYVTTIAEEIFDEFSASVEFLAELLRIAAKKVEDDFELELDDEVFSHIVDEIISNDAELKLLDPAIQNMYRPIKVLEQESNASRWLGIELVSSRKMLEEIFNGEFPIKSEHVAVQFFDILQLTNRRCQCLSQKTRTKFYYQELEIIDEFRLGLIQLSDVGTISLDKVCAIVNTISCIRTNLKLWEEDRPYAAPLRADPHFLKKYDDVIANVFGLEAALTKQIVNNAYQDISEALYSYNECKLAHIKELEQVSSSLLPSLTKIQIHLQLLETNLLLEKNIRTSEELAAELDTYLAKKLVSFESVIKSNPLASSQIESDLLHNVFSLFSNTLQTTSLQMQAEECFPKTTEGIKNFRRLNHVREPDIC</sequence>
<evidence type="ECO:0000313" key="3">
    <source>
        <dbReference type="Proteomes" id="UP000001307"/>
    </source>
</evidence>
<proteinExistence type="predicted"/>
<dbReference type="InterPro" id="IPR007528">
    <property type="entry name" value="RINT1_Tip20"/>
</dbReference>
<dbReference type="PROSITE" id="PS51386">
    <property type="entry name" value="RINT1_TIP20"/>
    <property type="match status" value="1"/>
</dbReference>
<dbReference type="GO" id="GO:0006890">
    <property type="term" value="P:retrograde vesicle-mediated transport, Golgi to endoplasmic reticulum"/>
    <property type="evidence" value="ECO:0007669"/>
    <property type="project" value="InterPro"/>
</dbReference>
<keyword evidence="1" id="KW-0812">Transmembrane</keyword>
<dbReference type="PANTHER" id="PTHR13520">
    <property type="entry name" value="RAD50-INTERACTING PROTEIN 1 RINT-1"/>
    <property type="match status" value="1"/>
</dbReference>
<dbReference type="AlphaFoldDB" id="E4Y2W3"/>
<dbReference type="GO" id="GO:0070939">
    <property type="term" value="C:Dsl1/NZR complex"/>
    <property type="evidence" value="ECO:0007669"/>
    <property type="project" value="InterPro"/>
</dbReference>
<dbReference type="PANTHER" id="PTHR13520:SF0">
    <property type="entry name" value="RAD50-INTERACTING PROTEIN 1"/>
    <property type="match status" value="1"/>
</dbReference>
<protein>
    <submittedName>
        <fullName evidence="2">Uncharacterized protein</fullName>
    </submittedName>
</protein>
<dbReference type="GO" id="GO:0006888">
    <property type="term" value="P:endoplasmic reticulum to Golgi vesicle-mediated transport"/>
    <property type="evidence" value="ECO:0007669"/>
    <property type="project" value="InterPro"/>
</dbReference>
<evidence type="ECO:0000256" key="1">
    <source>
        <dbReference type="SAM" id="Phobius"/>
    </source>
</evidence>
<evidence type="ECO:0000313" key="2">
    <source>
        <dbReference type="EMBL" id="CBY16191.1"/>
    </source>
</evidence>
<dbReference type="EMBL" id="FN653954">
    <property type="protein sequence ID" value="CBY16191.1"/>
    <property type="molecule type" value="Genomic_DNA"/>
</dbReference>
<dbReference type="GO" id="GO:0060628">
    <property type="term" value="P:regulation of ER to Golgi vesicle-mediated transport"/>
    <property type="evidence" value="ECO:0007669"/>
    <property type="project" value="TreeGrafter"/>
</dbReference>
<name>E4Y2W3_OIKDI</name>
<dbReference type="Pfam" id="PF04437">
    <property type="entry name" value="RINT1_TIP1"/>
    <property type="match status" value="1"/>
</dbReference>
<accession>E4Y2W3</accession>
<keyword evidence="3" id="KW-1185">Reference proteome</keyword>
<feature type="non-terminal residue" evidence="2">
    <location>
        <position position="1"/>
    </location>
</feature>
<dbReference type="OrthoDB" id="2189254at2759"/>
<feature type="transmembrane region" description="Helical" evidence="1">
    <location>
        <begin position="91"/>
        <end position="112"/>
    </location>
</feature>
<gene>
    <name evidence="2" type="ORF">GSOID_T00016526001</name>
</gene>
<organism evidence="2">
    <name type="scientific">Oikopleura dioica</name>
    <name type="common">Tunicate</name>
    <dbReference type="NCBI Taxonomy" id="34765"/>
    <lineage>
        <taxon>Eukaryota</taxon>
        <taxon>Metazoa</taxon>
        <taxon>Chordata</taxon>
        <taxon>Tunicata</taxon>
        <taxon>Appendicularia</taxon>
        <taxon>Copelata</taxon>
        <taxon>Oikopleuridae</taxon>
        <taxon>Oikopleura</taxon>
    </lineage>
</organism>
<dbReference type="Proteomes" id="UP000001307">
    <property type="component" value="Unassembled WGS sequence"/>
</dbReference>